<dbReference type="SUPFAM" id="SSF52540">
    <property type="entry name" value="P-loop containing nucleoside triphosphate hydrolases"/>
    <property type="match status" value="1"/>
</dbReference>
<dbReference type="EMBL" id="KB467854">
    <property type="protein sequence ID" value="PCH35431.1"/>
    <property type="molecule type" value="Genomic_DNA"/>
</dbReference>
<dbReference type="Gene3D" id="3.40.50.10810">
    <property type="entry name" value="Tandem AAA-ATPase domain"/>
    <property type="match status" value="1"/>
</dbReference>
<evidence type="ECO:0000256" key="2">
    <source>
        <dbReference type="ARBA" id="ARBA00022840"/>
    </source>
</evidence>
<keyword evidence="1" id="KW-0547">Nucleotide-binding</keyword>
<protein>
    <recommendedName>
        <fullName evidence="3">SNF2 N-terminal domain-containing protein</fullName>
    </recommendedName>
</protein>
<dbReference type="InterPro" id="IPR038718">
    <property type="entry name" value="SNF2-like_sf"/>
</dbReference>
<feature type="domain" description="SNF2 N-terminal" evidence="3">
    <location>
        <begin position="275"/>
        <end position="387"/>
    </location>
</feature>
<evidence type="ECO:0000256" key="1">
    <source>
        <dbReference type="ARBA" id="ARBA00022741"/>
    </source>
</evidence>
<name>A0A2H3J0E1_WOLCO</name>
<dbReference type="OrthoDB" id="2757769at2759"/>
<gene>
    <name evidence="4" type="ORF">WOLCODRAFT_156114</name>
</gene>
<dbReference type="AlphaFoldDB" id="A0A2H3J0E1"/>
<accession>A0A2H3J0E1</accession>
<keyword evidence="5" id="KW-1185">Reference proteome</keyword>
<sequence length="437" mass="50821">MAPETWSNNTVKQVKAFIDTYEMKNPKDQGQFMCKAKALGDSYTNRREGWHKFVKITKKQVKVDNMVDRMLDDHGITLDSLVEQRGMGAISDLLPSQLDVISMAHTITFSEDIFGPQSFVHWTFAATWERYRSELWRDMRWFEELKEKCKMSMEEIKSGKMSPMLVALKKVLKDITDLIPIMTQYKAVEVAKVQGILQQLISDMSPNSEDDNEQVKLDFDVAPDIEWRTSTEEYEHLTLEQVVVVLGLPDGHIPFLNKKEDPDSCDPWLKEGKHQHISMLKMMHSALNGKPMLLMDEAGVGKSLQAIMFAMLRVYYHKYYKQYNKFPRAFGNQKYMKNLEDTFTIIIFPSNLVNQWTGEIKQYLKHSEFDLIPYMGPQGSREMFWVELQAQYKHDACHCIFLMTHTAIKANLEVCFNVLNPYVPKITSRVFARHLAN</sequence>
<dbReference type="Proteomes" id="UP000218811">
    <property type="component" value="Unassembled WGS sequence"/>
</dbReference>
<proteinExistence type="predicted"/>
<dbReference type="Pfam" id="PF00176">
    <property type="entry name" value="SNF2-rel_dom"/>
    <property type="match status" value="1"/>
</dbReference>
<dbReference type="InterPro" id="IPR027417">
    <property type="entry name" value="P-loop_NTPase"/>
</dbReference>
<dbReference type="STRING" id="742152.A0A2H3J0E1"/>
<keyword evidence="2" id="KW-0067">ATP-binding</keyword>
<dbReference type="GO" id="GO:0005524">
    <property type="term" value="F:ATP binding"/>
    <property type="evidence" value="ECO:0007669"/>
    <property type="project" value="InterPro"/>
</dbReference>
<evidence type="ECO:0000259" key="3">
    <source>
        <dbReference type="Pfam" id="PF00176"/>
    </source>
</evidence>
<dbReference type="InterPro" id="IPR000330">
    <property type="entry name" value="SNF2_N"/>
</dbReference>
<organism evidence="4 5">
    <name type="scientific">Wolfiporia cocos (strain MD-104)</name>
    <name type="common">Brown rot fungus</name>
    <dbReference type="NCBI Taxonomy" id="742152"/>
    <lineage>
        <taxon>Eukaryota</taxon>
        <taxon>Fungi</taxon>
        <taxon>Dikarya</taxon>
        <taxon>Basidiomycota</taxon>
        <taxon>Agaricomycotina</taxon>
        <taxon>Agaricomycetes</taxon>
        <taxon>Polyporales</taxon>
        <taxon>Phaeolaceae</taxon>
        <taxon>Wolfiporia</taxon>
    </lineage>
</organism>
<evidence type="ECO:0000313" key="4">
    <source>
        <dbReference type="EMBL" id="PCH35431.1"/>
    </source>
</evidence>
<reference evidence="4 5" key="1">
    <citation type="journal article" date="2012" name="Science">
        <title>The Paleozoic origin of enzymatic lignin decomposition reconstructed from 31 fungal genomes.</title>
        <authorList>
            <person name="Floudas D."/>
            <person name="Binder M."/>
            <person name="Riley R."/>
            <person name="Barry K."/>
            <person name="Blanchette R.A."/>
            <person name="Henrissat B."/>
            <person name="Martinez A.T."/>
            <person name="Otillar R."/>
            <person name="Spatafora J.W."/>
            <person name="Yadav J.S."/>
            <person name="Aerts A."/>
            <person name="Benoit I."/>
            <person name="Boyd A."/>
            <person name="Carlson A."/>
            <person name="Copeland A."/>
            <person name="Coutinho P.M."/>
            <person name="de Vries R.P."/>
            <person name="Ferreira P."/>
            <person name="Findley K."/>
            <person name="Foster B."/>
            <person name="Gaskell J."/>
            <person name="Glotzer D."/>
            <person name="Gorecki P."/>
            <person name="Heitman J."/>
            <person name="Hesse C."/>
            <person name="Hori C."/>
            <person name="Igarashi K."/>
            <person name="Jurgens J.A."/>
            <person name="Kallen N."/>
            <person name="Kersten P."/>
            <person name="Kohler A."/>
            <person name="Kuees U."/>
            <person name="Kumar T.K.A."/>
            <person name="Kuo A."/>
            <person name="LaButti K."/>
            <person name="Larrondo L.F."/>
            <person name="Lindquist E."/>
            <person name="Ling A."/>
            <person name="Lombard V."/>
            <person name="Lucas S."/>
            <person name="Lundell T."/>
            <person name="Martin R."/>
            <person name="McLaughlin D.J."/>
            <person name="Morgenstern I."/>
            <person name="Morin E."/>
            <person name="Murat C."/>
            <person name="Nagy L.G."/>
            <person name="Nolan M."/>
            <person name="Ohm R.A."/>
            <person name="Patyshakuliyeva A."/>
            <person name="Rokas A."/>
            <person name="Ruiz-Duenas F.J."/>
            <person name="Sabat G."/>
            <person name="Salamov A."/>
            <person name="Samejima M."/>
            <person name="Schmutz J."/>
            <person name="Slot J.C."/>
            <person name="St John F."/>
            <person name="Stenlid J."/>
            <person name="Sun H."/>
            <person name="Sun S."/>
            <person name="Syed K."/>
            <person name="Tsang A."/>
            <person name="Wiebenga A."/>
            <person name="Young D."/>
            <person name="Pisabarro A."/>
            <person name="Eastwood D.C."/>
            <person name="Martin F."/>
            <person name="Cullen D."/>
            <person name="Grigoriev I.V."/>
            <person name="Hibbett D.S."/>
        </authorList>
    </citation>
    <scope>NUCLEOTIDE SEQUENCE [LARGE SCALE GENOMIC DNA]</scope>
    <source>
        <strain evidence="4 5">MD-104</strain>
    </source>
</reference>
<evidence type="ECO:0000313" key="5">
    <source>
        <dbReference type="Proteomes" id="UP000218811"/>
    </source>
</evidence>